<feature type="active site" description="Proton donor/acceptor" evidence="8">
    <location>
        <position position="187"/>
    </location>
</feature>
<dbReference type="Gene3D" id="3.40.50.1860">
    <property type="match status" value="2"/>
</dbReference>
<evidence type="ECO:0000256" key="3">
    <source>
        <dbReference type="ARBA" id="ARBA00022960"/>
    </source>
</evidence>
<dbReference type="EMBL" id="CABHNA010000089">
    <property type="protein sequence ID" value="VUX20119.1"/>
    <property type="molecule type" value="Genomic_DNA"/>
</dbReference>
<comment type="similarity">
    <text evidence="8">Belongs to the aspartate/glutamate racemases family.</text>
</comment>
<dbReference type="InterPro" id="IPR033134">
    <property type="entry name" value="Asp/Glu_racemase_AS_2"/>
</dbReference>
<feature type="binding site" evidence="8">
    <location>
        <begin position="45"/>
        <end position="46"/>
    </location>
    <ligand>
        <name>substrate</name>
    </ligand>
</feature>
<evidence type="ECO:0000256" key="4">
    <source>
        <dbReference type="ARBA" id="ARBA00022984"/>
    </source>
</evidence>
<dbReference type="GO" id="GO:0009252">
    <property type="term" value="P:peptidoglycan biosynthetic process"/>
    <property type="evidence" value="ECO:0007669"/>
    <property type="project" value="UniProtKB-UniRule"/>
</dbReference>
<evidence type="ECO:0000313" key="11">
    <source>
        <dbReference type="Proteomes" id="UP000078383"/>
    </source>
</evidence>
<dbReference type="EMBL" id="CZBX01000016">
    <property type="protein sequence ID" value="CUQ92679.1"/>
    <property type="molecule type" value="Genomic_DNA"/>
</dbReference>
<protein>
    <recommendedName>
        <fullName evidence="7 8">Glutamate racemase</fullName>
        <ecNumber evidence="2 8">5.1.1.3</ecNumber>
    </recommendedName>
</protein>
<comment type="function">
    <text evidence="8">Provides the (R)-glutamate required for cell wall biosynthesis.</text>
</comment>
<evidence type="ECO:0000256" key="1">
    <source>
        <dbReference type="ARBA" id="ARBA00001602"/>
    </source>
</evidence>
<dbReference type="PANTHER" id="PTHR21198">
    <property type="entry name" value="GLUTAMATE RACEMASE"/>
    <property type="match status" value="1"/>
</dbReference>
<dbReference type="AlphaFoldDB" id="A0A175A6Y9"/>
<name>A0A175A6Y9_9FIRM</name>
<dbReference type="Pfam" id="PF01177">
    <property type="entry name" value="Asp_Glu_race"/>
    <property type="match status" value="1"/>
</dbReference>
<dbReference type="RefSeq" id="WP_015529384.1">
    <property type="nucleotide sequence ID" value="NZ_CABHNA010000089.1"/>
</dbReference>
<sequence length="273" mass="30577">MKNKKMAPIGVFDSGVGGLTVAREISRQLPYENIVYFGDTARVPYGSKSQNTIIRFSEQIIRFLRTKQVKAIVIACNTASALALDAVKDEFDLPIIGVVIPGARAAVEATTNGKVGVVGTEATVQSGMYTKVIQGMNPKIEVIEKACPLFVPLVEEGFKEHIVTREIIEYYLESMRNTDIDAMILGCTHYPLLRSKIREYMGDKIQIVNPAYETAMDLKRLLEEEEMANDETTEHHSEYSFYVSDAAEKFRKFANTVMPFDVPTTNVVNIEEY</sequence>
<evidence type="ECO:0000256" key="5">
    <source>
        <dbReference type="ARBA" id="ARBA00023235"/>
    </source>
</evidence>
<evidence type="ECO:0000256" key="6">
    <source>
        <dbReference type="ARBA" id="ARBA00023316"/>
    </source>
</evidence>
<comment type="pathway">
    <text evidence="8">Cell wall biogenesis; peptidoglycan biosynthesis.</text>
</comment>
<evidence type="ECO:0000313" key="10">
    <source>
        <dbReference type="EMBL" id="VUX20119.1"/>
    </source>
</evidence>
<gene>
    <name evidence="9" type="primary">racE</name>
    <name evidence="8" type="synonym">murI</name>
    <name evidence="9" type="ORF">ERS852502_02683</name>
    <name evidence="10" type="ORF">RTSSTS7063_02610</name>
</gene>
<dbReference type="NCBIfam" id="TIGR00067">
    <property type="entry name" value="glut_race"/>
    <property type="match status" value="1"/>
</dbReference>
<reference evidence="9 11" key="1">
    <citation type="submission" date="2015-09" db="EMBL/GenBank/DDBJ databases">
        <authorList>
            <consortium name="Pathogen Informatics"/>
        </authorList>
    </citation>
    <scope>NUCLEOTIDE SEQUENCE [LARGE SCALE GENOMIC DNA]</scope>
    <source>
        <strain evidence="9 11">2789STDY5834889</strain>
    </source>
</reference>
<dbReference type="PROSITE" id="PS00924">
    <property type="entry name" value="ASP_GLU_RACEMASE_2"/>
    <property type="match status" value="1"/>
</dbReference>
<evidence type="ECO:0000256" key="8">
    <source>
        <dbReference type="HAMAP-Rule" id="MF_00258"/>
    </source>
</evidence>
<evidence type="ECO:0000313" key="12">
    <source>
        <dbReference type="Proteomes" id="UP000363661"/>
    </source>
</evidence>
<dbReference type="GO" id="GO:0008360">
    <property type="term" value="P:regulation of cell shape"/>
    <property type="evidence" value="ECO:0007669"/>
    <property type="project" value="UniProtKB-KW"/>
</dbReference>
<evidence type="ECO:0000256" key="7">
    <source>
        <dbReference type="ARBA" id="ARBA00070053"/>
    </source>
</evidence>
<keyword evidence="3 8" id="KW-0133">Cell shape</keyword>
<dbReference type="InterPro" id="IPR004391">
    <property type="entry name" value="Glu_race"/>
</dbReference>
<dbReference type="UniPathway" id="UPA00219"/>
<keyword evidence="12" id="KW-1185">Reference proteome</keyword>
<dbReference type="PANTHER" id="PTHR21198:SF2">
    <property type="entry name" value="GLUTAMATE RACEMASE"/>
    <property type="match status" value="1"/>
</dbReference>
<dbReference type="EC" id="5.1.1.3" evidence="2 8"/>
<dbReference type="Proteomes" id="UP000363661">
    <property type="component" value="Unassembled WGS sequence"/>
</dbReference>
<feature type="active site" description="Proton donor/acceptor" evidence="8">
    <location>
        <position position="76"/>
    </location>
</feature>
<dbReference type="InterPro" id="IPR015942">
    <property type="entry name" value="Asp/Glu/hydantoin_racemase"/>
</dbReference>
<dbReference type="InterPro" id="IPR018187">
    <property type="entry name" value="Asp/Glu_racemase_AS_1"/>
</dbReference>
<evidence type="ECO:0000256" key="2">
    <source>
        <dbReference type="ARBA" id="ARBA00013090"/>
    </source>
</evidence>
<dbReference type="GO" id="GO:0008881">
    <property type="term" value="F:glutamate racemase activity"/>
    <property type="evidence" value="ECO:0007669"/>
    <property type="project" value="UniProtKB-UniRule"/>
</dbReference>
<dbReference type="InterPro" id="IPR001920">
    <property type="entry name" value="Asp/Glu_race"/>
</dbReference>
<keyword evidence="6 8" id="KW-0961">Cell wall biogenesis/degradation</keyword>
<dbReference type="SUPFAM" id="SSF53681">
    <property type="entry name" value="Aspartate/glutamate racemase"/>
    <property type="match status" value="2"/>
</dbReference>
<dbReference type="OrthoDB" id="9801055at2"/>
<feature type="binding site" evidence="8">
    <location>
        <begin position="13"/>
        <end position="14"/>
    </location>
    <ligand>
        <name>substrate</name>
    </ligand>
</feature>
<organism evidence="9 11">
    <name type="scientific">[Ruminococcus] torques</name>
    <dbReference type="NCBI Taxonomy" id="33039"/>
    <lineage>
        <taxon>Bacteria</taxon>
        <taxon>Bacillati</taxon>
        <taxon>Bacillota</taxon>
        <taxon>Clostridia</taxon>
        <taxon>Lachnospirales</taxon>
        <taxon>Lachnospiraceae</taxon>
        <taxon>Mediterraneibacter</taxon>
    </lineage>
</organism>
<keyword evidence="4 8" id="KW-0573">Peptidoglycan synthesis</keyword>
<reference evidence="10 12" key="2">
    <citation type="submission" date="2019-07" db="EMBL/GenBank/DDBJ databases">
        <authorList>
            <person name="Hibberd C M."/>
            <person name="Gehrig L. J."/>
            <person name="Chang H.-W."/>
            <person name="Venkatesh S."/>
        </authorList>
    </citation>
    <scope>NUCLEOTIDE SEQUENCE [LARGE SCALE GENOMIC DNA]</scope>
    <source>
        <strain evidence="10">Ruminococcus_torques_SSTS_Bg7063</strain>
    </source>
</reference>
<comment type="catalytic activity">
    <reaction evidence="1 8">
        <text>L-glutamate = D-glutamate</text>
        <dbReference type="Rhea" id="RHEA:12813"/>
        <dbReference type="ChEBI" id="CHEBI:29985"/>
        <dbReference type="ChEBI" id="CHEBI:29986"/>
        <dbReference type="EC" id="5.1.1.3"/>
    </reaction>
</comment>
<dbReference type="FunFam" id="3.40.50.1860:FF:000002">
    <property type="entry name" value="Glutamate racemase"/>
    <property type="match status" value="1"/>
</dbReference>
<keyword evidence="5 8" id="KW-0413">Isomerase</keyword>
<dbReference type="GeneID" id="303259754"/>
<dbReference type="GO" id="GO:0071555">
    <property type="term" value="P:cell wall organization"/>
    <property type="evidence" value="ECO:0007669"/>
    <property type="project" value="UniProtKB-KW"/>
</dbReference>
<dbReference type="HAMAP" id="MF_00258">
    <property type="entry name" value="Glu_racemase"/>
    <property type="match status" value="1"/>
</dbReference>
<feature type="binding site" evidence="8">
    <location>
        <begin position="188"/>
        <end position="189"/>
    </location>
    <ligand>
        <name>substrate</name>
    </ligand>
</feature>
<dbReference type="Proteomes" id="UP000078383">
    <property type="component" value="Unassembled WGS sequence"/>
</dbReference>
<dbReference type="PROSITE" id="PS00923">
    <property type="entry name" value="ASP_GLU_RACEMASE_1"/>
    <property type="match status" value="1"/>
</dbReference>
<accession>A0A175A6Y9</accession>
<feature type="binding site" evidence="8">
    <location>
        <begin position="77"/>
        <end position="78"/>
    </location>
    <ligand>
        <name>substrate</name>
    </ligand>
</feature>
<proteinExistence type="inferred from homology"/>
<evidence type="ECO:0000313" key="9">
    <source>
        <dbReference type="EMBL" id="CUQ92679.1"/>
    </source>
</evidence>